<sequence>MLTPLFASGLVVLLDEAAPSTIRAGRVHVERGFAPPRLVQDLRHDVDCLTTAGLFERAFSGGTSSGDDAFRNAEMCDPVGRDRSVGLWDAFYAVWERLDLVRQELSAALGREMSTEMELHYVRYPVGGYYRRHVDEDLDANPRALTRAISFICYLNKPGWCAADGGELRSYPPGEPPSDVLPESGTLVVFDSARVEHEVQPTGKERLALVGWFHAPAADPGQADVFDEPASLPAEDPLWEMSQS</sequence>
<dbReference type="AlphaFoldDB" id="A0A0D3IXD7"/>
<reference evidence="10" key="2">
    <citation type="submission" date="2024-10" db="UniProtKB">
        <authorList>
            <consortium name="EnsemblProtists"/>
        </authorList>
    </citation>
    <scope>IDENTIFICATION</scope>
</reference>
<feature type="region of interest" description="Disordered" evidence="7">
    <location>
        <begin position="220"/>
        <end position="244"/>
    </location>
</feature>
<dbReference type="GeneID" id="17262176"/>
<dbReference type="GO" id="GO:0031543">
    <property type="term" value="F:peptidyl-proline dioxygenase activity"/>
    <property type="evidence" value="ECO:0007669"/>
    <property type="project" value="TreeGrafter"/>
</dbReference>
<keyword evidence="6" id="KW-0408">Iron</keyword>
<dbReference type="InterPro" id="IPR005123">
    <property type="entry name" value="Oxoglu/Fe-dep_dioxygenase_dom"/>
</dbReference>
<keyword evidence="3" id="KW-0847">Vitamin C</keyword>
<dbReference type="InterPro" id="IPR044862">
    <property type="entry name" value="Pro_4_hyd_alph_FE2OG_OXY"/>
</dbReference>
<feature type="chain" id="PRO_5044291247" description="Fe2OG dioxygenase domain-containing protein" evidence="8">
    <location>
        <begin position="20"/>
        <end position="244"/>
    </location>
</feature>
<dbReference type="GO" id="GO:0031418">
    <property type="term" value="F:L-ascorbic acid binding"/>
    <property type="evidence" value="ECO:0007669"/>
    <property type="project" value="UniProtKB-KW"/>
</dbReference>
<reference evidence="11" key="1">
    <citation type="journal article" date="2013" name="Nature">
        <title>Pan genome of the phytoplankton Emiliania underpins its global distribution.</title>
        <authorList>
            <person name="Read B.A."/>
            <person name="Kegel J."/>
            <person name="Klute M.J."/>
            <person name="Kuo A."/>
            <person name="Lefebvre S.C."/>
            <person name="Maumus F."/>
            <person name="Mayer C."/>
            <person name="Miller J."/>
            <person name="Monier A."/>
            <person name="Salamov A."/>
            <person name="Young J."/>
            <person name="Aguilar M."/>
            <person name="Claverie J.M."/>
            <person name="Frickenhaus S."/>
            <person name="Gonzalez K."/>
            <person name="Herman E.K."/>
            <person name="Lin Y.C."/>
            <person name="Napier J."/>
            <person name="Ogata H."/>
            <person name="Sarno A.F."/>
            <person name="Shmutz J."/>
            <person name="Schroeder D."/>
            <person name="de Vargas C."/>
            <person name="Verret F."/>
            <person name="von Dassow P."/>
            <person name="Valentin K."/>
            <person name="Van de Peer Y."/>
            <person name="Wheeler G."/>
            <person name="Dacks J.B."/>
            <person name="Delwiche C.F."/>
            <person name="Dyhrman S.T."/>
            <person name="Glockner G."/>
            <person name="John U."/>
            <person name="Richards T."/>
            <person name="Worden A.Z."/>
            <person name="Zhang X."/>
            <person name="Grigoriev I.V."/>
            <person name="Allen A.E."/>
            <person name="Bidle K."/>
            <person name="Borodovsky M."/>
            <person name="Bowler C."/>
            <person name="Brownlee C."/>
            <person name="Cock J.M."/>
            <person name="Elias M."/>
            <person name="Gladyshev V.N."/>
            <person name="Groth M."/>
            <person name="Guda C."/>
            <person name="Hadaegh A."/>
            <person name="Iglesias-Rodriguez M.D."/>
            <person name="Jenkins J."/>
            <person name="Jones B.M."/>
            <person name="Lawson T."/>
            <person name="Leese F."/>
            <person name="Lindquist E."/>
            <person name="Lobanov A."/>
            <person name="Lomsadze A."/>
            <person name="Malik S.B."/>
            <person name="Marsh M.E."/>
            <person name="Mackinder L."/>
            <person name="Mock T."/>
            <person name="Mueller-Roeber B."/>
            <person name="Pagarete A."/>
            <person name="Parker M."/>
            <person name="Probert I."/>
            <person name="Quesneville H."/>
            <person name="Raines C."/>
            <person name="Rensing S.A."/>
            <person name="Riano-Pachon D.M."/>
            <person name="Richier S."/>
            <person name="Rokitta S."/>
            <person name="Shiraiwa Y."/>
            <person name="Soanes D.M."/>
            <person name="van der Giezen M."/>
            <person name="Wahlund T.M."/>
            <person name="Williams B."/>
            <person name="Wilson W."/>
            <person name="Wolfe G."/>
            <person name="Wurch L.L."/>
        </authorList>
    </citation>
    <scope>NUCLEOTIDE SEQUENCE</scope>
</reference>
<evidence type="ECO:0000256" key="8">
    <source>
        <dbReference type="SAM" id="SignalP"/>
    </source>
</evidence>
<dbReference type="InterPro" id="IPR006620">
    <property type="entry name" value="Pro_4_hyd_alph"/>
</dbReference>
<keyword evidence="8" id="KW-0732">Signal</keyword>
<dbReference type="RefSeq" id="XP_005768351.1">
    <property type="nucleotide sequence ID" value="XM_005768294.1"/>
</dbReference>
<dbReference type="Gene3D" id="2.60.120.620">
    <property type="entry name" value="q2cbj1_9rhob like domain"/>
    <property type="match status" value="1"/>
</dbReference>
<evidence type="ECO:0000256" key="1">
    <source>
        <dbReference type="ARBA" id="ARBA00001961"/>
    </source>
</evidence>
<keyword evidence="5" id="KW-0560">Oxidoreductase</keyword>
<feature type="domain" description="Fe2OG dioxygenase" evidence="9">
    <location>
        <begin position="115"/>
        <end position="215"/>
    </location>
</feature>
<dbReference type="PANTHER" id="PTHR12907:SF26">
    <property type="entry name" value="HIF PROLYL HYDROXYLASE, ISOFORM C"/>
    <property type="match status" value="1"/>
</dbReference>
<dbReference type="InterPro" id="IPR051559">
    <property type="entry name" value="HIF_prolyl_hydroxylases"/>
</dbReference>
<dbReference type="KEGG" id="ehx:EMIHUDRAFT_210848"/>
<dbReference type="Proteomes" id="UP000013827">
    <property type="component" value="Unassembled WGS sequence"/>
</dbReference>
<keyword evidence="11" id="KW-1185">Reference proteome</keyword>
<evidence type="ECO:0000313" key="10">
    <source>
        <dbReference type="EnsemblProtists" id="EOD15922"/>
    </source>
</evidence>
<dbReference type="Pfam" id="PF13640">
    <property type="entry name" value="2OG-FeII_Oxy_3"/>
    <property type="match status" value="1"/>
</dbReference>
<accession>A0A0D3IXD7</accession>
<evidence type="ECO:0000256" key="5">
    <source>
        <dbReference type="ARBA" id="ARBA00023002"/>
    </source>
</evidence>
<evidence type="ECO:0000256" key="4">
    <source>
        <dbReference type="ARBA" id="ARBA00022964"/>
    </source>
</evidence>
<organism evidence="10 11">
    <name type="scientific">Emiliania huxleyi (strain CCMP1516)</name>
    <dbReference type="NCBI Taxonomy" id="280463"/>
    <lineage>
        <taxon>Eukaryota</taxon>
        <taxon>Haptista</taxon>
        <taxon>Haptophyta</taxon>
        <taxon>Prymnesiophyceae</taxon>
        <taxon>Isochrysidales</taxon>
        <taxon>Noelaerhabdaceae</taxon>
        <taxon>Emiliania</taxon>
    </lineage>
</organism>
<dbReference type="OMA" id="DEMELQY"/>
<evidence type="ECO:0000259" key="9">
    <source>
        <dbReference type="PROSITE" id="PS51471"/>
    </source>
</evidence>
<dbReference type="GO" id="GO:0071456">
    <property type="term" value="P:cellular response to hypoxia"/>
    <property type="evidence" value="ECO:0007669"/>
    <property type="project" value="TreeGrafter"/>
</dbReference>
<dbReference type="STRING" id="2903.R1C1G6"/>
<comment type="cofactor">
    <cofactor evidence="1">
        <name>L-ascorbate</name>
        <dbReference type="ChEBI" id="CHEBI:38290"/>
    </cofactor>
</comment>
<evidence type="ECO:0000256" key="7">
    <source>
        <dbReference type="SAM" id="MobiDB-lite"/>
    </source>
</evidence>
<dbReference type="PANTHER" id="PTHR12907">
    <property type="entry name" value="EGL NINE HOMOLOG-RELATED"/>
    <property type="match status" value="1"/>
</dbReference>
<keyword evidence="2" id="KW-0479">Metal-binding</keyword>
<proteinExistence type="predicted"/>
<dbReference type="PaxDb" id="2903-EOD15922"/>
<dbReference type="GO" id="GO:0008198">
    <property type="term" value="F:ferrous iron binding"/>
    <property type="evidence" value="ECO:0007669"/>
    <property type="project" value="TreeGrafter"/>
</dbReference>
<dbReference type="PROSITE" id="PS51471">
    <property type="entry name" value="FE2OG_OXY"/>
    <property type="match status" value="1"/>
</dbReference>
<evidence type="ECO:0000256" key="3">
    <source>
        <dbReference type="ARBA" id="ARBA00022896"/>
    </source>
</evidence>
<dbReference type="EnsemblProtists" id="EOD15922">
    <property type="protein sequence ID" value="EOD15922"/>
    <property type="gene ID" value="EMIHUDRAFT_210848"/>
</dbReference>
<name>A0A0D3IXD7_EMIH1</name>
<evidence type="ECO:0000256" key="6">
    <source>
        <dbReference type="ARBA" id="ARBA00023004"/>
    </source>
</evidence>
<dbReference type="eggNOG" id="ENOG502SVK8">
    <property type="taxonomic scope" value="Eukaryota"/>
</dbReference>
<keyword evidence="4" id="KW-0223">Dioxygenase</keyword>
<evidence type="ECO:0000313" key="11">
    <source>
        <dbReference type="Proteomes" id="UP000013827"/>
    </source>
</evidence>
<feature type="signal peptide" evidence="8">
    <location>
        <begin position="1"/>
        <end position="19"/>
    </location>
</feature>
<evidence type="ECO:0000256" key="2">
    <source>
        <dbReference type="ARBA" id="ARBA00022723"/>
    </source>
</evidence>
<protein>
    <recommendedName>
        <fullName evidence="9">Fe2OG dioxygenase domain-containing protein</fullName>
    </recommendedName>
</protein>
<dbReference type="HOGENOM" id="CLU_1139776_0_0_1"/>
<dbReference type="SMART" id="SM00702">
    <property type="entry name" value="P4Hc"/>
    <property type="match status" value="1"/>
</dbReference>